<feature type="region of interest" description="Disordered" evidence="1">
    <location>
        <begin position="88"/>
        <end position="113"/>
    </location>
</feature>
<evidence type="ECO:0000313" key="3">
    <source>
        <dbReference type="Proteomes" id="UP000800036"/>
    </source>
</evidence>
<reference evidence="2" key="1">
    <citation type="journal article" date="2020" name="Stud. Mycol.">
        <title>101 Dothideomycetes genomes: a test case for predicting lifestyles and emergence of pathogens.</title>
        <authorList>
            <person name="Haridas S."/>
            <person name="Albert R."/>
            <person name="Binder M."/>
            <person name="Bloem J."/>
            <person name="Labutti K."/>
            <person name="Salamov A."/>
            <person name="Andreopoulos B."/>
            <person name="Baker S."/>
            <person name="Barry K."/>
            <person name="Bills G."/>
            <person name="Bluhm B."/>
            <person name="Cannon C."/>
            <person name="Castanera R."/>
            <person name="Culley D."/>
            <person name="Daum C."/>
            <person name="Ezra D."/>
            <person name="Gonzalez J."/>
            <person name="Henrissat B."/>
            <person name="Kuo A."/>
            <person name="Liang C."/>
            <person name="Lipzen A."/>
            <person name="Lutzoni F."/>
            <person name="Magnuson J."/>
            <person name="Mondo S."/>
            <person name="Nolan M."/>
            <person name="Ohm R."/>
            <person name="Pangilinan J."/>
            <person name="Park H.-J."/>
            <person name="Ramirez L."/>
            <person name="Alfaro M."/>
            <person name="Sun H."/>
            <person name="Tritt A."/>
            <person name="Yoshinaga Y."/>
            <person name="Zwiers L.-H."/>
            <person name="Turgeon B."/>
            <person name="Goodwin S."/>
            <person name="Spatafora J."/>
            <person name="Crous P."/>
            <person name="Grigoriev I."/>
        </authorList>
    </citation>
    <scope>NUCLEOTIDE SEQUENCE</scope>
    <source>
        <strain evidence="2">CBS 107.79</strain>
    </source>
</reference>
<evidence type="ECO:0000256" key="1">
    <source>
        <dbReference type="SAM" id="MobiDB-lite"/>
    </source>
</evidence>
<protein>
    <submittedName>
        <fullName evidence="2">Uncharacterized protein</fullName>
    </submittedName>
</protein>
<keyword evidence="3" id="KW-1185">Reference proteome</keyword>
<accession>A0A6A5W2N8</accession>
<dbReference type="Proteomes" id="UP000800036">
    <property type="component" value="Unassembled WGS sequence"/>
</dbReference>
<sequence length="161" mass="17428">MTLEREKNNVRINEWYRERPANMFPTHSHNVHAAESSRNRMATYIIPVVVDVIVTYSVFQTVIVVSSSAPPAWSVCAGAEGCVKPVRAKEDADADSEAAEDSSEEETSVDATSVEMSSDVVDSEAVGVVEIGHGEEDSVEIVLDCSLLQHSNVEAVALNAH</sequence>
<organism evidence="2 3">
    <name type="scientific">Bimuria novae-zelandiae CBS 107.79</name>
    <dbReference type="NCBI Taxonomy" id="1447943"/>
    <lineage>
        <taxon>Eukaryota</taxon>
        <taxon>Fungi</taxon>
        <taxon>Dikarya</taxon>
        <taxon>Ascomycota</taxon>
        <taxon>Pezizomycotina</taxon>
        <taxon>Dothideomycetes</taxon>
        <taxon>Pleosporomycetidae</taxon>
        <taxon>Pleosporales</taxon>
        <taxon>Massarineae</taxon>
        <taxon>Didymosphaeriaceae</taxon>
        <taxon>Bimuria</taxon>
    </lineage>
</organism>
<name>A0A6A5W2N8_9PLEO</name>
<feature type="compositionally biased region" description="Acidic residues" evidence="1">
    <location>
        <begin position="92"/>
        <end position="108"/>
    </location>
</feature>
<proteinExistence type="predicted"/>
<dbReference type="EMBL" id="ML976657">
    <property type="protein sequence ID" value="KAF1979737.1"/>
    <property type="molecule type" value="Genomic_DNA"/>
</dbReference>
<gene>
    <name evidence="2" type="ORF">BU23DRAFT_104277</name>
</gene>
<dbReference type="AlphaFoldDB" id="A0A6A5W2N8"/>
<evidence type="ECO:0000313" key="2">
    <source>
        <dbReference type="EMBL" id="KAF1979737.1"/>
    </source>
</evidence>